<accession>A0A3B0ZBL0</accession>
<dbReference type="SUPFAM" id="SSF52540">
    <property type="entry name" value="P-loop containing nucleoside triphosphate hydrolases"/>
    <property type="match status" value="1"/>
</dbReference>
<protein>
    <submittedName>
        <fullName evidence="1">Sulfotransferase</fullName>
    </submittedName>
</protein>
<dbReference type="Gene3D" id="3.40.50.300">
    <property type="entry name" value="P-loop containing nucleotide triphosphate hydrolases"/>
    <property type="match status" value="1"/>
</dbReference>
<name>A0A3B0ZBL0_9ZZZZ</name>
<dbReference type="InterPro" id="IPR027417">
    <property type="entry name" value="P-loop_NTPase"/>
</dbReference>
<dbReference type="GO" id="GO:0016740">
    <property type="term" value="F:transferase activity"/>
    <property type="evidence" value="ECO:0007669"/>
    <property type="project" value="UniProtKB-KW"/>
</dbReference>
<organism evidence="1">
    <name type="scientific">hydrothermal vent metagenome</name>
    <dbReference type="NCBI Taxonomy" id="652676"/>
    <lineage>
        <taxon>unclassified sequences</taxon>
        <taxon>metagenomes</taxon>
        <taxon>ecological metagenomes</taxon>
    </lineage>
</organism>
<proteinExistence type="predicted"/>
<dbReference type="EMBL" id="UOFO01000054">
    <property type="protein sequence ID" value="VAW84867.1"/>
    <property type="molecule type" value="Genomic_DNA"/>
</dbReference>
<evidence type="ECO:0000313" key="1">
    <source>
        <dbReference type="EMBL" id="VAW84867.1"/>
    </source>
</evidence>
<sequence length="255" mass="29667">YGAALEKSGKKYFLDKTPRYFFIVPDLYRLFPEARFIFLKRNPLSILSSILSTYVKIKWAAIGFYRPDLLDAPSKILDGISLLGDKAIDLKYEDFVENPEKCCKMLCEYIGVPFVDGMVDYGDTTAPKGYMNDPVGIHKYSRPSKASLDKWKQLAENRQHSYFATRYLENLGEGTLTKLGYSYNELYRIVNTSQQHKGLYSWELAMKTKDDWTIKDRFISHRYYLVADKGKLLGTLTVIYRELIKNLRKLKKQII</sequence>
<dbReference type="AlphaFoldDB" id="A0A3B0ZBL0"/>
<feature type="non-terminal residue" evidence="1">
    <location>
        <position position="1"/>
    </location>
</feature>
<reference evidence="1" key="1">
    <citation type="submission" date="2018-06" db="EMBL/GenBank/DDBJ databases">
        <authorList>
            <person name="Zhirakovskaya E."/>
        </authorList>
    </citation>
    <scope>NUCLEOTIDE SEQUENCE</scope>
</reference>
<dbReference type="Pfam" id="PF13469">
    <property type="entry name" value="Sulfotransfer_3"/>
    <property type="match status" value="1"/>
</dbReference>
<gene>
    <name evidence="1" type="ORF">MNBD_GAMMA16-1410</name>
</gene>
<keyword evidence="1" id="KW-0808">Transferase</keyword>